<evidence type="ECO:0000313" key="1">
    <source>
        <dbReference type="EMBL" id="CEK96097.1"/>
    </source>
</evidence>
<name>A0A0B7BT67_9EUPU</name>
<feature type="non-terminal residue" evidence="1">
    <location>
        <position position="1"/>
    </location>
</feature>
<dbReference type="AlphaFoldDB" id="A0A0B7BT67"/>
<proteinExistence type="predicted"/>
<accession>A0A0B7BT67</accession>
<protein>
    <submittedName>
        <fullName evidence="1">Uncharacterized protein</fullName>
    </submittedName>
</protein>
<reference evidence="1" key="1">
    <citation type="submission" date="2014-12" db="EMBL/GenBank/DDBJ databases">
        <title>Insight into the proteome of Arion vulgaris.</title>
        <authorList>
            <person name="Aradska J."/>
            <person name="Bulat T."/>
            <person name="Smidak R."/>
            <person name="Sarate P."/>
            <person name="Gangsoo J."/>
            <person name="Sialana F."/>
            <person name="Bilban M."/>
            <person name="Lubec G."/>
        </authorList>
    </citation>
    <scope>NUCLEOTIDE SEQUENCE</scope>
    <source>
        <tissue evidence="1">Skin</tissue>
    </source>
</reference>
<organism evidence="1">
    <name type="scientific">Arion vulgaris</name>
    <dbReference type="NCBI Taxonomy" id="1028688"/>
    <lineage>
        <taxon>Eukaryota</taxon>
        <taxon>Metazoa</taxon>
        <taxon>Spiralia</taxon>
        <taxon>Lophotrochozoa</taxon>
        <taxon>Mollusca</taxon>
        <taxon>Gastropoda</taxon>
        <taxon>Heterobranchia</taxon>
        <taxon>Euthyneura</taxon>
        <taxon>Panpulmonata</taxon>
        <taxon>Eupulmonata</taxon>
        <taxon>Stylommatophora</taxon>
        <taxon>Helicina</taxon>
        <taxon>Arionoidea</taxon>
        <taxon>Arionidae</taxon>
        <taxon>Arion</taxon>
    </lineage>
</organism>
<dbReference type="EMBL" id="HACG01049232">
    <property type="protein sequence ID" value="CEK96097.1"/>
    <property type="molecule type" value="Transcribed_RNA"/>
</dbReference>
<gene>
    <name evidence="1" type="primary">ORF210398</name>
</gene>
<sequence>GMGAQHSEVTSQDTDFAGHAWVQGNEWTDILVNNAQTQVGRSIDKAGTING</sequence>